<dbReference type="CDD" id="cd00086">
    <property type="entry name" value="homeodomain"/>
    <property type="match status" value="1"/>
</dbReference>
<organism evidence="5 6">
    <name type="scientific">Poecilia latipinna</name>
    <name type="common">sailfin molly</name>
    <dbReference type="NCBI Taxonomy" id="48699"/>
    <lineage>
        <taxon>Eukaryota</taxon>
        <taxon>Metazoa</taxon>
        <taxon>Chordata</taxon>
        <taxon>Craniata</taxon>
        <taxon>Vertebrata</taxon>
        <taxon>Euteleostomi</taxon>
        <taxon>Actinopterygii</taxon>
        <taxon>Neopterygii</taxon>
        <taxon>Teleostei</taxon>
        <taxon>Neoteleostei</taxon>
        <taxon>Acanthomorphata</taxon>
        <taxon>Ovalentaria</taxon>
        <taxon>Atherinomorphae</taxon>
        <taxon>Cyprinodontiformes</taxon>
        <taxon>Poeciliidae</taxon>
        <taxon>Poeciliinae</taxon>
        <taxon>Poecilia</taxon>
    </lineage>
</organism>
<evidence type="ECO:0000259" key="4">
    <source>
        <dbReference type="PROSITE" id="PS50071"/>
    </source>
</evidence>
<feature type="domain" description="Homeobox" evidence="4">
    <location>
        <begin position="315"/>
        <end position="375"/>
    </location>
</feature>
<feature type="compositionally biased region" description="Polar residues" evidence="3">
    <location>
        <begin position="562"/>
        <end position="573"/>
    </location>
</feature>
<dbReference type="Ensembl" id="ENSPLAT00000008042.1">
    <property type="protein sequence ID" value="ENSPLAP00000022602.1"/>
    <property type="gene ID" value="ENSPLAG00000007273.1"/>
</dbReference>
<keyword evidence="1 2" id="KW-0539">Nucleus</keyword>
<dbReference type="PROSITE" id="PS50071">
    <property type="entry name" value="HOMEOBOX_2"/>
    <property type="match status" value="1"/>
</dbReference>
<evidence type="ECO:0000313" key="5">
    <source>
        <dbReference type="Ensembl" id="ENSPLAP00000022602.1"/>
    </source>
</evidence>
<feature type="compositionally biased region" description="Basic and acidic residues" evidence="3">
    <location>
        <begin position="116"/>
        <end position="144"/>
    </location>
</feature>
<feature type="compositionally biased region" description="Low complexity" evidence="3">
    <location>
        <begin position="445"/>
        <end position="454"/>
    </location>
</feature>
<dbReference type="InterPro" id="IPR042988">
    <property type="entry name" value="NOBOX"/>
</dbReference>
<feature type="compositionally biased region" description="Polar residues" evidence="3">
    <location>
        <begin position="258"/>
        <end position="272"/>
    </location>
</feature>
<dbReference type="SMART" id="SM00389">
    <property type="entry name" value="HOX"/>
    <property type="match status" value="1"/>
</dbReference>
<name>A0A3B3VCC0_9TELE</name>
<reference evidence="5" key="2">
    <citation type="submission" date="2025-09" db="UniProtKB">
        <authorList>
            <consortium name="Ensembl"/>
        </authorList>
    </citation>
    <scope>IDENTIFICATION</scope>
</reference>
<feature type="region of interest" description="Disordered" evidence="3">
    <location>
        <begin position="654"/>
        <end position="694"/>
    </location>
</feature>
<evidence type="ECO:0000256" key="1">
    <source>
        <dbReference type="PROSITE-ProRule" id="PRU00108"/>
    </source>
</evidence>
<dbReference type="GeneTree" id="ENSGT00650000093445"/>
<feature type="region of interest" description="Disordered" evidence="3">
    <location>
        <begin position="1"/>
        <end position="186"/>
    </location>
</feature>
<dbReference type="GO" id="GO:0000981">
    <property type="term" value="F:DNA-binding transcription factor activity, RNA polymerase II-specific"/>
    <property type="evidence" value="ECO:0007669"/>
    <property type="project" value="TreeGrafter"/>
</dbReference>
<proteinExistence type="predicted"/>
<dbReference type="Gene3D" id="1.10.10.60">
    <property type="entry name" value="Homeodomain-like"/>
    <property type="match status" value="1"/>
</dbReference>
<feature type="compositionally biased region" description="Low complexity" evidence="3">
    <location>
        <begin position="736"/>
        <end position="759"/>
    </location>
</feature>
<dbReference type="SUPFAM" id="SSF46689">
    <property type="entry name" value="Homeodomain-like"/>
    <property type="match status" value="1"/>
</dbReference>
<reference evidence="5" key="1">
    <citation type="submission" date="2025-08" db="UniProtKB">
        <authorList>
            <consortium name="Ensembl"/>
        </authorList>
    </citation>
    <scope>IDENTIFICATION</scope>
</reference>
<protein>
    <submittedName>
        <fullName evidence="5">Uncharacterized LOC106963086</fullName>
    </submittedName>
</protein>
<feature type="region of interest" description="Disordered" evidence="3">
    <location>
        <begin position="380"/>
        <end position="403"/>
    </location>
</feature>
<dbReference type="CTD" id="135935"/>
<feature type="compositionally biased region" description="Basic and acidic residues" evidence="3">
    <location>
        <begin position="33"/>
        <end position="47"/>
    </location>
</feature>
<dbReference type="InterPro" id="IPR001356">
    <property type="entry name" value="HD"/>
</dbReference>
<dbReference type="Proteomes" id="UP000261500">
    <property type="component" value="Unplaced"/>
</dbReference>
<feature type="compositionally biased region" description="Basic and acidic residues" evidence="3">
    <location>
        <begin position="156"/>
        <end position="184"/>
    </location>
</feature>
<dbReference type="Pfam" id="PF00046">
    <property type="entry name" value="Homeodomain"/>
    <property type="match status" value="1"/>
</dbReference>
<keyword evidence="1 2" id="KW-0371">Homeobox</keyword>
<dbReference type="PANTHER" id="PTHR47060:SF1">
    <property type="entry name" value="HOMEOBOX PROTEIN NOBOX"/>
    <property type="match status" value="1"/>
</dbReference>
<dbReference type="OrthoDB" id="1867783at2759"/>
<keyword evidence="1 2" id="KW-0238">DNA-binding</keyword>
<dbReference type="STRING" id="48699.ENSPLAP00000022602"/>
<comment type="subcellular location">
    <subcellularLocation>
        <location evidence="1 2">Nucleus</location>
    </subcellularLocation>
</comment>
<feature type="region of interest" description="Disordered" evidence="3">
    <location>
        <begin position="562"/>
        <end position="581"/>
    </location>
</feature>
<feature type="compositionally biased region" description="Polar residues" evidence="3">
    <location>
        <begin position="455"/>
        <end position="468"/>
    </location>
</feature>
<dbReference type="GO" id="GO:0000978">
    <property type="term" value="F:RNA polymerase II cis-regulatory region sequence-specific DNA binding"/>
    <property type="evidence" value="ECO:0007669"/>
    <property type="project" value="TreeGrafter"/>
</dbReference>
<dbReference type="GO" id="GO:0005634">
    <property type="term" value="C:nucleus"/>
    <property type="evidence" value="ECO:0007669"/>
    <property type="project" value="UniProtKB-SubCell"/>
</dbReference>
<sequence length="784" mass="86219">MDLTVACNDMDKDGDFTGDFDGPSLLCEDLEDLETKDTKEKTSRGREEGDENALNQRDNEEKRGETEHEERNEGKLNGENKVVSEKELMEMEKAEQVKPERSLQVEDEAAAQDVQMQDKETEISSETIVDKRASKNKKVAEKKTVQKKSRKRRGKKQNEHMKTRKGGKEDVSVKLEEEKKRETQEVSVTVSEESSIQFDPSVGLISSCELSDPVYLGMEVTGLYCPPVPAPVLHPAQEPVPIQSAVPPSHGGTKRPHSPSQPHFLPQQSSQPLQVEISQVCSTRRSIRYSNRGRGRALSCPLPPGSELLACVPLPPRKKTRTLYSTDQLEHLEALFQEDHYPDAEKRKTIAASVGVTPQRIMVWFQNRRAKWRKVRSITTKAETAPSRVEHSTNSPNHKINPHLAMQTSSRTGVHPFSGHIAASVPQIASATAFPTLSTQTPSSFSSLLESLNSPGQSTGREMSSGNLQEYHHPRPMHSPPPLRRASLPLLPPVFNSVTLTQSLLNTPAQTPPLFLDALESGASLAHYDTQSHQNDTSSLFDFAEKLSQQSSSLSYQLQNSFPTSQHQPQTSVPHMAYLTPSPYLTPNPPDSNPTSYLTFAPGGSSAGLVTYSTGGHTYFQSQRTGQILLQPAGHHGGVASYQSYPWSNLYSQPGVHQRTQCPSTYSASLGSVRDHQTPSTSSLPVHPGFQVGELNPSHTNLQQAAETQSHVPAGTAILPPVSTLRPSCLRAEITPTSSSSLLPSQVNSTSPQSPTSPSCVKLEYDSPREIHSHFHCDFSPIQF</sequence>
<evidence type="ECO:0000313" key="6">
    <source>
        <dbReference type="Proteomes" id="UP000261500"/>
    </source>
</evidence>
<accession>A0A3B3VCC0</accession>
<feature type="DNA-binding region" description="Homeobox" evidence="1">
    <location>
        <begin position="317"/>
        <end position="376"/>
    </location>
</feature>
<feature type="region of interest" description="Disordered" evidence="3">
    <location>
        <begin position="445"/>
        <end position="485"/>
    </location>
</feature>
<feature type="compositionally biased region" description="Basic residues" evidence="3">
    <location>
        <begin position="145"/>
        <end position="155"/>
    </location>
</feature>
<feature type="compositionally biased region" description="Basic and acidic residues" evidence="3">
    <location>
        <begin position="57"/>
        <end position="104"/>
    </location>
</feature>
<evidence type="ECO:0000256" key="2">
    <source>
        <dbReference type="RuleBase" id="RU000682"/>
    </source>
</evidence>
<dbReference type="KEGG" id="plai:106963086"/>
<keyword evidence="6" id="KW-1185">Reference proteome</keyword>
<feature type="region of interest" description="Disordered" evidence="3">
    <location>
        <begin position="240"/>
        <end position="272"/>
    </location>
</feature>
<feature type="compositionally biased region" description="Polar residues" evidence="3">
    <location>
        <begin position="658"/>
        <end position="670"/>
    </location>
</feature>
<dbReference type="InterPro" id="IPR009057">
    <property type="entry name" value="Homeodomain-like_sf"/>
</dbReference>
<dbReference type="AlphaFoldDB" id="A0A3B3VCC0"/>
<dbReference type="RefSeq" id="XP_014913295.1">
    <property type="nucleotide sequence ID" value="XM_015057809.1"/>
</dbReference>
<dbReference type="GeneID" id="106963086"/>
<evidence type="ECO:0000256" key="3">
    <source>
        <dbReference type="SAM" id="MobiDB-lite"/>
    </source>
</evidence>
<dbReference type="PANTHER" id="PTHR47060">
    <property type="entry name" value="HOMEOBOX PROTEIN NOBOX"/>
    <property type="match status" value="1"/>
</dbReference>
<feature type="region of interest" description="Disordered" evidence="3">
    <location>
        <begin position="736"/>
        <end position="760"/>
    </location>
</feature>